<dbReference type="GO" id="GO:0030313">
    <property type="term" value="C:cell envelope"/>
    <property type="evidence" value="ECO:0007669"/>
    <property type="project" value="UniProtKB-SubCell"/>
</dbReference>
<evidence type="ECO:0000313" key="6">
    <source>
        <dbReference type="EMBL" id="MBZ1350466.1"/>
    </source>
</evidence>
<evidence type="ECO:0000313" key="7">
    <source>
        <dbReference type="Proteomes" id="UP000739565"/>
    </source>
</evidence>
<protein>
    <submittedName>
        <fullName evidence="6">HlyD family secretion protein</fullName>
    </submittedName>
</protein>
<keyword evidence="3" id="KW-1133">Transmembrane helix</keyword>
<feature type="domain" description="p-hydroxybenzoic acid efflux pump subunit AaeA-like beta-barrel" evidence="5">
    <location>
        <begin position="282"/>
        <end position="374"/>
    </location>
</feature>
<dbReference type="InterPro" id="IPR058625">
    <property type="entry name" value="MdtA-like_BSH"/>
</dbReference>
<gene>
    <name evidence="6" type="ORF">KZZ10_07385</name>
</gene>
<comment type="caution">
    <text evidence="6">The sequence shown here is derived from an EMBL/GenBank/DDBJ whole genome shotgun (WGS) entry which is preliminary data.</text>
</comment>
<evidence type="ECO:0000259" key="4">
    <source>
        <dbReference type="Pfam" id="PF25917"/>
    </source>
</evidence>
<dbReference type="EMBL" id="JAHXRI010000006">
    <property type="protein sequence ID" value="MBZ1350466.1"/>
    <property type="molecule type" value="Genomic_DNA"/>
</dbReference>
<evidence type="ECO:0000256" key="2">
    <source>
        <dbReference type="SAM" id="Coils"/>
    </source>
</evidence>
<proteinExistence type="predicted"/>
<sequence length="381" mass="41309">MTMTSSTTEMGPQAENNRAKRKVWFLRLAAAVLIAGVSWLVYWLFYSSQFVVTDNAYTAVELSQVTTAVEGTIKEVRVHDTQRVKAGDILALIDDADTSLAVKQAQSDLELALRRVEGYFVRDELLAAKVLAREAEMRGAKAQVDSASTAKLRTAVDFARRKALEKTGSVSGEELTRAESAAIAAQAELALAQANLTLSEANLASAKAERNMNITLIAGTTVSTHPEVMLARAKLEQTQINHRRTEIRASVTGVVSKLQIQVGQRVHSGQSMLVIVPVDDMHVNANFKEVQLSKIQVGQAVEVTSDLYGSRVVFKGRVEGFAAGTGSAFAIIPAQNATGNWIKVVQRVPVRIKLDSTELKAHPLTVGLSMTVRINIDANDK</sequence>
<dbReference type="PANTHER" id="PTHR30386:SF19">
    <property type="entry name" value="MULTIDRUG EXPORT PROTEIN EMRA-RELATED"/>
    <property type="match status" value="1"/>
</dbReference>
<dbReference type="Pfam" id="PF25917">
    <property type="entry name" value="BSH_RND"/>
    <property type="match status" value="1"/>
</dbReference>
<name>A0A953T4F7_9BURK</name>
<keyword evidence="3" id="KW-0812">Transmembrane</keyword>
<dbReference type="Gene3D" id="2.40.50.100">
    <property type="match status" value="1"/>
</dbReference>
<dbReference type="Gene3D" id="2.40.30.170">
    <property type="match status" value="1"/>
</dbReference>
<reference evidence="6" key="1">
    <citation type="submission" date="2021-07" db="EMBL/GenBank/DDBJ databases">
        <title>New genus and species of the family Alcaligenaceae.</title>
        <authorList>
            <person name="Hahn M.W."/>
        </authorList>
    </citation>
    <scope>NUCLEOTIDE SEQUENCE</scope>
    <source>
        <strain evidence="6">LF4-65</strain>
    </source>
</reference>
<dbReference type="PANTHER" id="PTHR30386">
    <property type="entry name" value="MEMBRANE FUSION SUBUNIT OF EMRAB-TOLC MULTIDRUG EFFLUX PUMP"/>
    <property type="match status" value="1"/>
</dbReference>
<evidence type="ECO:0000256" key="1">
    <source>
        <dbReference type="ARBA" id="ARBA00004196"/>
    </source>
</evidence>
<dbReference type="Proteomes" id="UP000739565">
    <property type="component" value="Unassembled WGS sequence"/>
</dbReference>
<dbReference type="InterPro" id="IPR058634">
    <property type="entry name" value="AaeA-lik-b-barrel"/>
</dbReference>
<dbReference type="SUPFAM" id="SSF111369">
    <property type="entry name" value="HlyD-like secretion proteins"/>
    <property type="match status" value="2"/>
</dbReference>
<keyword evidence="7" id="KW-1185">Reference proteome</keyword>
<dbReference type="GO" id="GO:0055085">
    <property type="term" value="P:transmembrane transport"/>
    <property type="evidence" value="ECO:0007669"/>
    <property type="project" value="InterPro"/>
</dbReference>
<evidence type="ECO:0000259" key="5">
    <source>
        <dbReference type="Pfam" id="PF25963"/>
    </source>
</evidence>
<dbReference type="Pfam" id="PF25963">
    <property type="entry name" value="Beta-barrel_AAEA"/>
    <property type="match status" value="1"/>
</dbReference>
<keyword evidence="3" id="KW-0472">Membrane</keyword>
<dbReference type="AlphaFoldDB" id="A0A953T4F7"/>
<keyword evidence="2" id="KW-0175">Coiled coil</keyword>
<feature type="domain" description="Multidrug resistance protein MdtA-like barrel-sandwich hybrid" evidence="4">
    <location>
        <begin position="64"/>
        <end position="276"/>
    </location>
</feature>
<accession>A0A953T4F7</accession>
<dbReference type="InterPro" id="IPR050739">
    <property type="entry name" value="MFP"/>
</dbReference>
<feature type="coiled-coil region" evidence="2">
    <location>
        <begin position="175"/>
        <end position="211"/>
    </location>
</feature>
<comment type="subcellular location">
    <subcellularLocation>
        <location evidence="1">Cell envelope</location>
    </subcellularLocation>
</comment>
<dbReference type="Gene3D" id="1.10.287.470">
    <property type="entry name" value="Helix hairpin bin"/>
    <property type="match status" value="1"/>
</dbReference>
<evidence type="ECO:0000256" key="3">
    <source>
        <dbReference type="SAM" id="Phobius"/>
    </source>
</evidence>
<feature type="transmembrane region" description="Helical" evidence="3">
    <location>
        <begin position="24"/>
        <end position="45"/>
    </location>
</feature>
<organism evidence="6 7">
    <name type="scientific">Zwartia hollandica</name>
    <dbReference type="NCBI Taxonomy" id="324606"/>
    <lineage>
        <taxon>Bacteria</taxon>
        <taxon>Pseudomonadati</taxon>
        <taxon>Pseudomonadota</taxon>
        <taxon>Betaproteobacteria</taxon>
        <taxon>Burkholderiales</taxon>
        <taxon>Alcaligenaceae</taxon>
        <taxon>Zwartia</taxon>
    </lineage>
</organism>